<evidence type="ECO:0000313" key="2">
    <source>
        <dbReference type="EMBL" id="QDV20037.1"/>
    </source>
</evidence>
<dbReference type="EMBL" id="CP036317">
    <property type="protein sequence ID" value="QDV20037.1"/>
    <property type="molecule type" value="Genomic_DNA"/>
</dbReference>
<dbReference type="Gene3D" id="3.30.420.10">
    <property type="entry name" value="Ribonuclease H-like superfamily/Ribonuclease H"/>
    <property type="match status" value="1"/>
</dbReference>
<organism evidence="2 3">
    <name type="scientific">Gimesia panareensis</name>
    <dbReference type="NCBI Taxonomy" id="2527978"/>
    <lineage>
        <taxon>Bacteria</taxon>
        <taxon>Pseudomonadati</taxon>
        <taxon>Planctomycetota</taxon>
        <taxon>Planctomycetia</taxon>
        <taxon>Planctomycetales</taxon>
        <taxon>Planctomycetaceae</taxon>
        <taxon>Gimesia</taxon>
    </lineage>
</organism>
<feature type="domain" description="Integrase catalytic" evidence="1">
    <location>
        <begin position="33"/>
        <end position="144"/>
    </location>
</feature>
<dbReference type="GO" id="GO:0003676">
    <property type="term" value="F:nucleic acid binding"/>
    <property type="evidence" value="ECO:0007669"/>
    <property type="project" value="InterPro"/>
</dbReference>
<dbReference type="Proteomes" id="UP000320839">
    <property type="component" value="Chromosome"/>
</dbReference>
<dbReference type="Pfam" id="PF13683">
    <property type="entry name" value="rve_3"/>
    <property type="match status" value="1"/>
</dbReference>
<dbReference type="AlphaFoldDB" id="A0A518FUL1"/>
<dbReference type="SUPFAM" id="SSF53098">
    <property type="entry name" value="Ribonuclease H-like"/>
    <property type="match status" value="1"/>
</dbReference>
<evidence type="ECO:0000313" key="3">
    <source>
        <dbReference type="Proteomes" id="UP000320839"/>
    </source>
</evidence>
<reference evidence="2 3" key="1">
    <citation type="submission" date="2019-02" db="EMBL/GenBank/DDBJ databases">
        <title>Deep-cultivation of Planctomycetes and their phenomic and genomic characterization uncovers novel biology.</title>
        <authorList>
            <person name="Wiegand S."/>
            <person name="Jogler M."/>
            <person name="Boedeker C."/>
            <person name="Pinto D."/>
            <person name="Vollmers J."/>
            <person name="Rivas-Marin E."/>
            <person name="Kohn T."/>
            <person name="Peeters S.H."/>
            <person name="Heuer A."/>
            <person name="Rast P."/>
            <person name="Oberbeckmann S."/>
            <person name="Bunk B."/>
            <person name="Jeske O."/>
            <person name="Meyerdierks A."/>
            <person name="Storesund J.E."/>
            <person name="Kallscheuer N."/>
            <person name="Luecker S."/>
            <person name="Lage O.M."/>
            <person name="Pohl T."/>
            <person name="Merkel B.J."/>
            <person name="Hornburger P."/>
            <person name="Mueller R.-W."/>
            <person name="Bruemmer F."/>
            <person name="Labrenz M."/>
            <person name="Spormann A.M."/>
            <person name="Op den Camp H."/>
            <person name="Overmann J."/>
            <person name="Amann R."/>
            <person name="Jetten M.S.M."/>
            <person name="Mascher T."/>
            <person name="Medema M.H."/>
            <person name="Devos D.P."/>
            <person name="Kaster A.-K."/>
            <person name="Ovreas L."/>
            <person name="Rohde M."/>
            <person name="Galperin M.Y."/>
            <person name="Jogler C."/>
        </authorList>
    </citation>
    <scope>NUCLEOTIDE SEQUENCE [LARGE SCALE GENOMIC DNA]</scope>
    <source>
        <strain evidence="2 3">Pan153</strain>
    </source>
</reference>
<gene>
    <name evidence="2" type="ORF">Pan153_47060</name>
</gene>
<dbReference type="GO" id="GO:0015074">
    <property type="term" value="P:DNA integration"/>
    <property type="evidence" value="ECO:0007669"/>
    <property type="project" value="InterPro"/>
</dbReference>
<protein>
    <submittedName>
        <fullName evidence="2">Integrase core domain protein</fullName>
    </submittedName>
</protein>
<name>A0A518FUL1_9PLAN</name>
<proteinExistence type="predicted"/>
<dbReference type="InterPro" id="IPR036397">
    <property type="entry name" value="RNaseH_sf"/>
</dbReference>
<dbReference type="InterPro" id="IPR012337">
    <property type="entry name" value="RNaseH-like_sf"/>
</dbReference>
<dbReference type="PANTHER" id="PTHR47515:SF1">
    <property type="entry name" value="BLR2054 PROTEIN"/>
    <property type="match status" value="1"/>
</dbReference>
<dbReference type="PROSITE" id="PS50994">
    <property type="entry name" value="INTEGRASE"/>
    <property type="match status" value="1"/>
</dbReference>
<accession>A0A518FUL1</accession>
<dbReference type="PANTHER" id="PTHR47515">
    <property type="entry name" value="LOW CALCIUM RESPONSE LOCUS PROTEIN T"/>
    <property type="match status" value="1"/>
</dbReference>
<evidence type="ECO:0000259" key="1">
    <source>
        <dbReference type="PROSITE" id="PS50994"/>
    </source>
</evidence>
<sequence length="159" mass="18780">MKLLSPSKRTKAGNFLRNSLEHDRDLERRAYRVLERLSDLFVCRGVPNHIRSDYGPEFTAELVRDRLQRAEMWTLFIEPGSPWENSHIESFNGKLRDELLNDEIFDTLWEAKVLIERWRRAYNFIRPHSSLCYRAPVLEAKLFCSPCFRSAPTGKQNSH</sequence>
<dbReference type="InterPro" id="IPR001584">
    <property type="entry name" value="Integrase_cat-core"/>
</dbReference>